<evidence type="ECO:0000256" key="1">
    <source>
        <dbReference type="SAM" id="SignalP"/>
    </source>
</evidence>
<dbReference type="InterPro" id="IPR045963">
    <property type="entry name" value="DUF6383"/>
</dbReference>
<organism evidence="3 4">
    <name type="scientific">Prevotella nigrescens CC14M</name>
    <dbReference type="NCBI Taxonomy" id="1073366"/>
    <lineage>
        <taxon>Bacteria</taxon>
        <taxon>Pseudomonadati</taxon>
        <taxon>Bacteroidota</taxon>
        <taxon>Bacteroidia</taxon>
        <taxon>Bacteroidales</taxon>
        <taxon>Prevotellaceae</taxon>
        <taxon>Prevotella</taxon>
    </lineage>
</organism>
<keyword evidence="1" id="KW-0732">Signal</keyword>
<comment type="caution">
    <text evidence="3">The sequence shown here is derived from an EMBL/GenBank/DDBJ whole genome shotgun (WGS) entry which is preliminary data.</text>
</comment>
<dbReference type="EMBL" id="AZJH01000055">
    <property type="protein sequence ID" value="ETD22138.1"/>
    <property type="molecule type" value="Genomic_DNA"/>
</dbReference>
<dbReference type="RefSeq" id="WP_023926656.1">
    <property type="nucleotide sequence ID" value="NZ_KI669443.1"/>
</dbReference>
<dbReference type="AlphaFoldDB" id="V8C423"/>
<accession>V8C423</accession>
<feature type="chain" id="PRO_5004768618" description="DUF6383 domain-containing protein" evidence="1">
    <location>
        <begin position="22"/>
        <end position="430"/>
    </location>
</feature>
<reference evidence="3 4" key="1">
    <citation type="submission" date="2013-10" db="EMBL/GenBank/DDBJ databases">
        <title>The Genome Sequence of Prevotella nigrescens CC14M.</title>
        <authorList>
            <consortium name="The Broad Institute Genomics Platform"/>
            <person name="Earl A."/>
            <person name="Allen-Vercoe E."/>
            <person name="Daigneault M."/>
            <person name="Young S.K."/>
            <person name="Zeng Q."/>
            <person name="Gargeya S."/>
            <person name="Fitzgerald M."/>
            <person name="Abouelleil A."/>
            <person name="Alvarado L."/>
            <person name="Chapman S.B."/>
            <person name="Gainer-Dewar J."/>
            <person name="Goldberg J."/>
            <person name="Griggs A."/>
            <person name="Gujja S."/>
            <person name="Hansen M."/>
            <person name="Howarth C."/>
            <person name="Imamovic A."/>
            <person name="Ireland A."/>
            <person name="Larimer J."/>
            <person name="McCowan C."/>
            <person name="Murphy C."/>
            <person name="Pearson M."/>
            <person name="Poon T.W."/>
            <person name="Priest M."/>
            <person name="Roberts A."/>
            <person name="Saif S."/>
            <person name="Shea T."/>
            <person name="Sykes S."/>
            <person name="Wortman J."/>
            <person name="Nusbaum C."/>
            <person name="Birren B."/>
        </authorList>
    </citation>
    <scope>NUCLEOTIDE SEQUENCE [LARGE SCALE GENOMIC DNA]</scope>
    <source>
        <strain evidence="3 4">CC14M</strain>
    </source>
</reference>
<name>V8C423_9BACT</name>
<protein>
    <recommendedName>
        <fullName evidence="2">DUF6383 domain-containing protein</fullName>
    </recommendedName>
</protein>
<feature type="signal peptide" evidence="1">
    <location>
        <begin position="1"/>
        <end position="21"/>
    </location>
</feature>
<evidence type="ECO:0000313" key="3">
    <source>
        <dbReference type="EMBL" id="ETD22138.1"/>
    </source>
</evidence>
<dbReference type="HOGENOM" id="CLU_667058_0_0_10"/>
<keyword evidence="4" id="KW-1185">Reference proteome</keyword>
<evidence type="ECO:0000259" key="2">
    <source>
        <dbReference type="Pfam" id="PF19910"/>
    </source>
</evidence>
<dbReference type="Proteomes" id="UP000018727">
    <property type="component" value="Unassembled WGS sequence"/>
</dbReference>
<gene>
    <name evidence="3" type="ORF">HMPREF1173_02659</name>
</gene>
<proteinExistence type="predicted"/>
<feature type="domain" description="DUF6383" evidence="2">
    <location>
        <begin position="362"/>
        <end position="430"/>
    </location>
</feature>
<dbReference type="PATRIC" id="fig|1073366.3.peg.2725"/>
<evidence type="ECO:0000313" key="4">
    <source>
        <dbReference type="Proteomes" id="UP000018727"/>
    </source>
</evidence>
<dbReference type="Pfam" id="PF19910">
    <property type="entry name" value="DUF6383"/>
    <property type="match status" value="1"/>
</dbReference>
<sequence length="430" mass="47358">MKKHLFLGIVGLCMSAISAYANDVETLIPQECSIENKLVYEPINQVHLKFTAHVDIAKDAKATITCGDKTMATGVITSDTYMEKGIALVSFEKLVLPKGKSYKLEIPAGAIFLKSAPDVKNGDLKFDFEVPEKIISTDCSVKNVSSVETEEHIWFYYGTETEPVGSPTMTLYREGVPVRTFDAHVGWDWNLGQAYADFGMKMNFEKGVHYSLVMPEGSLSPRFRTDITNEETRVDFIGGYTKPIEPITYVWCSLFDNHGIDVLGEVRFYYRQAVMLSSDPKIQLFDTDNNLIKVVTPTLSEDEDGRWGRWIVSCDFGGLRVPEKGCSIVIPEGTVISADGNVSVNAKNSFDVNIGTAGLGGVSNGKMEIKASDRRITIKDAPIGATVCVYSTDGKKVADHIVTSRNFVLNLTSNGIYVVSIDGKSYKVVI</sequence>